<accession>Q6YX76</accession>
<gene>
    <name evidence="2" type="primary">OJ1123_E07.5</name>
</gene>
<evidence type="ECO:0000256" key="1">
    <source>
        <dbReference type="SAM" id="MobiDB-lite"/>
    </source>
</evidence>
<reference evidence="3" key="1">
    <citation type="journal article" date="2005" name="Nature">
        <title>The map-based sequence of the rice genome.</title>
        <authorList>
            <consortium name="International rice genome sequencing project (IRGSP)"/>
            <person name="Matsumoto T."/>
            <person name="Wu J."/>
            <person name="Kanamori H."/>
            <person name="Katayose Y."/>
            <person name="Fujisawa M."/>
            <person name="Namiki N."/>
            <person name="Mizuno H."/>
            <person name="Yamamoto K."/>
            <person name="Antonio B.A."/>
            <person name="Baba T."/>
            <person name="Sakata K."/>
            <person name="Nagamura Y."/>
            <person name="Aoki H."/>
            <person name="Arikawa K."/>
            <person name="Arita K."/>
            <person name="Bito T."/>
            <person name="Chiden Y."/>
            <person name="Fujitsuka N."/>
            <person name="Fukunaka R."/>
            <person name="Hamada M."/>
            <person name="Harada C."/>
            <person name="Hayashi A."/>
            <person name="Hijishita S."/>
            <person name="Honda M."/>
            <person name="Hosokawa S."/>
            <person name="Ichikawa Y."/>
            <person name="Idonuma A."/>
            <person name="Iijima M."/>
            <person name="Ikeda M."/>
            <person name="Ikeno M."/>
            <person name="Ito K."/>
            <person name="Ito S."/>
            <person name="Ito T."/>
            <person name="Ito Y."/>
            <person name="Ito Y."/>
            <person name="Iwabuchi A."/>
            <person name="Kamiya K."/>
            <person name="Karasawa W."/>
            <person name="Kurita K."/>
            <person name="Katagiri S."/>
            <person name="Kikuta A."/>
            <person name="Kobayashi H."/>
            <person name="Kobayashi N."/>
            <person name="Machita K."/>
            <person name="Maehara T."/>
            <person name="Masukawa M."/>
            <person name="Mizubayashi T."/>
            <person name="Mukai Y."/>
            <person name="Nagasaki H."/>
            <person name="Nagata Y."/>
            <person name="Naito S."/>
            <person name="Nakashima M."/>
            <person name="Nakama Y."/>
            <person name="Nakamichi Y."/>
            <person name="Nakamura M."/>
            <person name="Meguro A."/>
            <person name="Negishi M."/>
            <person name="Ohta I."/>
            <person name="Ohta T."/>
            <person name="Okamoto M."/>
            <person name="Ono N."/>
            <person name="Saji S."/>
            <person name="Sakaguchi M."/>
            <person name="Sakai K."/>
            <person name="Shibata M."/>
            <person name="Shimokawa T."/>
            <person name="Song J."/>
            <person name="Takazaki Y."/>
            <person name="Terasawa K."/>
            <person name="Tsugane M."/>
            <person name="Tsuji K."/>
            <person name="Ueda S."/>
            <person name="Waki K."/>
            <person name="Yamagata H."/>
            <person name="Yamamoto M."/>
            <person name="Yamamoto S."/>
            <person name="Yamane H."/>
            <person name="Yoshiki S."/>
            <person name="Yoshihara R."/>
            <person name="Yukawa K."/>
            <person name="Zhong H."/>
            <person name="Yano M."/>
            <person name="Yuan Q."/>
            <person name="Ouyang S."/>
            <person name="Liu J."/>
            <person name="Jones K.M."/>
            <person name="Gansberger K."/>
            <person name="Moffat K."/>
            <person name="Hill J."/>
            <person name="Bera J."/>
            <person name="Fadrosh D."/>
            <person name="Jin S."/>
            <person name="Johri S."/>
            <person name="Kim M."/>
            <person name="Overton L."/>
            <person name="Reardon M."/>
            <person name="Tsitrin T."/>
            <person name="Vuong H."/>
            <person name="Weaver B."/>
            <person name="Ciecko A."/>
            <person name="Tallon L."/>
            <person name="Jackson J."/>
            <person name="Pai G."/>
            <person name="Aken S.V."/>
            <person name="Utterback T."/>
            <person name="Reidmuller S."/>
            <person name="Feldblyum T."/>
            <person name="Hsiao J."/>
            <person name="Zismann V."/>
            <person name="Iobst S."/>
            <person name="de Vazeille A.R."/>
            <person name="Buell C.R."/>
            <person name="Ying K."/>
            <person name="Li Y."/>
            <person name="Lu T."/>
            <person name="Huang Y."/>
            <person name="Zhao Q."/>
            <person name="Feng Q."/>
            <person name="Zhang L."/>
            <person name="Zhu J."/>
            <person name="Weng Q."/>
            <person name="Mu J."/>
            <person name="Lu Y."/>
            <person name="Fan D."/>
            <person name="Liu Y."/>
            <person name="Guan J."/>
            <person name="Zhang Y."/>
            <person name="Yu S."/>
            <person name="Liu X."/>
            <person name="Zhang Y."/>
            <person name="Hong G."/>
            <person name="Han B."/>
            <person name="Choisne N."/>
            <person name="Demange N."/>
            <person name="Orjeda G."/>
            <person name="Samain S."/>
            <person name="Cattolico L."/>
            <person name="Pelletier E."/>
            <person name="Couloux A."/>
            <person name="Segurens B."/>
            <person name="Wincker P."/>
            <person name="D'Hont A."/>
            <person name="Scarpelli C."/>
            <person name="Weissenbach J."/>
            <person name="Salanoubat M."/>
            <person name="Quetier F."/>
            <person name="Yu Y."/>
            <person name="Kim H.R."/>
            <person name="Rambo T."/>
            <person name="Currie J."/>
            <person name="Collura K."/>
            <person name="Luo M."/>
            <person name="Yang T."/>
            <person name="Ammiraju J.S.S."/>
            <person name="Engler F."/>
            <person name="Soderlund C."/>
            <person name="Wing R.A."/>
            <person name="Palmer L.E."/>
            <person name="de la Bastide M."/>
            <person name="Spiegel L."/>
            <person name="Nascimento L."/>
            <person name="Zutavern T."/>
            <person name="O'Shaughnessy A."/>
            <person name="Dike S."/>
            <person name="Dedhia N."/>
            <person name="Preston R."/>
            <person name="Balija V."/>
            <person name="McCombie W.R."/>
            <person name="Chow T."/>
            <person name="Chen H."/>
            <person name="Chung M."/>
            <person name="Chen C."/>
            <person name="Shaw J."/>
            <person name="Wu H."/>
            <person name="Hsiao K."/>
            <person name="Chao Y."/>
            <person name="Chu M."/>
            <person name="Cheng C."/>
            <person name="Hour A."/>
            <person name="Lee P."/>
            <person name="Lin S."/>
            <person name="Lin Y."/>
            <person name="Liou J."/>
            <person name="Liu S."/>
            <person name="Hsing Y."/>
            <person name="Raghuvanshi S."/>
            <person name="Mohanty A."/>
            <person name="Bharti A.K."/>
            <person name="Gaur A."/>
            <person name="Gupta V."/>
            <person name="Kumar D."/>
            <person name="Ravi V."/>
            <person name="Vij S."/>
            <person name="Kapur A."/>
            <person name="Khurana P."/>
            <person name="Khurana P."/>
            <person name="Khurana J.P."/>
            <person name="Tyagi A.K."/>
            <person name="Gaikwad K."/>
            <person name="Singh A."/>
            <person name="Dalal V."/>
            <person name="Srivastava S."/>
            <person name="Dixit A."/>
            <person name="Pal A.K."/>
            <person name="Ghazi I.A."/>
            <person name="Yadav M."/>
            <person name="Pandit A."/>
            <person name="Bhargava A."/>
            <person name="Sureshbabu K."/>
            <person name="Batra K."/>
            <person name="Sharma T.R."/>
            <person name="Mohapatra T."/>
            <person name="Singh N.K."/>
            <person name="Messing J."/>
            <person name="Nelson A.B."/>
            <person name="Fuks G."/>
            <person name="Kavchok S."/>
            <person name="Keizer G."/>
            <person name="Linton E."/>
            <person name="Llaca V."/>
            <person name="Song R."/>
            <person name="Tanyolac B."/>
            <person name="Young S."/>
            <person name="Ho-Il K."/>
            <person name="Hahn J.H."/>
            <person name="Sangsakoo G."/>
            <person name="Vanavichit A."/>
            <person name="de Mattos Luiz.A.T."/>
            <person name="Zimmer P.D."/>
            <person name="Malone G."/>
            <person name="Dellagostin O."/>
            <person name="de Oliveira A.C."/>
            <person name="Bevan M."/>
            <person name="Bancroft I."/>
            <person name="Minx P."/>
            <person name="Cordum H."/>
            <person name="Wilson R."/>
            <person name="Cheng Z."/>
            <person name="Jin W."/>
            <person name="Jiang J."/>
            <person name="Leong S.A."/>
            <person name="Iwama H."/>
            <person name="Gojobori T."/>
            <person name="Itoh T."/>
            <person name="Niimura Y."/>
            <person name="Fujii Y."/>
            <person name="Habara T."/>
            <person name="Sakai H."/>
            <person name="Sato Y."/>
            <person name="Wilson G."/>
            <person name="Kumar K."/>
            <person name="McCouch S."/>
            <person name="Juretic N."/>
            <person name="Hoen D."/>
            <person name="Wright S."/>
            <person name="Bruskiewich R."/>
            <person name="Bureau T."/>
            <person name="Miyao A."/>
            <person name="Hirochika H."/>
            <person name="Nishikawa T."/>
            <person name="Kadowaki K."/>
            <person name="Sugiura M."/>
            <person name="Burr B."/>
            <person name="Sasaki T."/>
        </authorList>
    </citation>
    <scope>NUCLEOTIDE SEQUENCE [LARGE SCALE GENOMIC DNA]</scope>
    <source>
        <strain evidence="3">cv. Nipponbare</strain>
    </source>
</reference>
<proteinExistence type="predicted"/>
<evidence type="ECO:0000313" key="3">
    <source>
        <dbReference type="Proteomes" id="UP000000763"/>
    </source>
</evidence>
<name>Q6YX76_ORYSJ</name>
<dbReference type="AlphaFoldDB" id="Q6YX76"/>
<feature type="region of interest" description="Disordered" evidence="1">
    <location>
        <begin position="1"/>
        <end position="28"/>
    </location>
</feature>
<evidence type="ECO:0000313" key="2">
    <source>
        <dbReference type="EMBL" id="BAD10574.1"/>
    </source>
</evidence>
<protein>
    <submittedName>
        <fullName evidence="2">Uncharacterized protein</fullName>
    </submittedName>
</protein>
<feature type="compositionally biased region" description="Basic and acidic residues" evidence="1">
    <location>
        <begin position="1"/>
        <end position="11"/>
    </location>
</feature>
<reference evidence="3" key="2">
    <citation type="journal article" date="2008" name="Nucleic Acids Res.">
        <title>The rice annotation project database (RAP-DB): 2008 update.</title>
        <authorList>
            <consortium name="The rice annotation project (RAP)"/>
        </authorList>
    </citation>
    <scope>GENOME REANNOTATION</scope>
    <source>
        <strain evidence="3">cv. Nipponbare</strain>
    </source>
</reference>
<sequence length="76" mass="8296">MSNTGDKEKETPVNTNGGNTASNSSGGPFLGAIALGVAAKSKRDRARSLKEILWRSKKHLMKHRSLKSSYAYEEKC</sequence>
<feature type="compositionally biased region" description="Low complexity" evidence="1">
    <location>
        <begin position="14"/>
        <end position="27"/>
    </location>
</feature>
<dbReference type="EMBL" id="AP005721">
    <property type="protein sequence ID" value="BAD10574.1"/>
    <property type="molecule type" value="Genomic_DNA"/>
</dbReference>
<organism evidence="2 3">
    <name type="scientific">Oryza sativa subsp. japonica</name>
    <name type="common">Rice</name>
    <dbReference type="NCBI Taxonomy" id="39947"/>
    <lineage>
        <taxon>Eukaryota</taxon>
        <taxon>Viridiplantae</taxon>
        <taxon>Streptophyta</taxon>
        <taxon>Embryophyta</taxon>
        <taxon>Tracheophyta</taxon>
        <taxon>Spermatophyta</taxon>
        <taxon>Magnoliopsida</taxon>
        <taxon>Liliopsida</taxon>
        <taxon>Poales</taxon>
        <taxon>Poaceae</taxon>
        <taxon>BOP clade</taxon>
        <taxon>Oryzoideae</taxon>
        <taxon>Oryzeae</taxon>
        <taxon>Oryzinae</taxon>
        <taxon>Oryza</taxon>
        <taxon>Oryza sativa</taxon>
    </lineage>
</organism>
<dbReference type="Proteomes" id="UP000000763">
    <property type="component" value="Chromosome 2"/>
</dbReference>